<dbReference type="RefSeq" id="WP_338504902.1">
    <property type="nucleotide sequence ID" value="NZ_CP145607.1"/>
</dbReference>
<feature type="region of interest" description="Disordered" evidence="1">
    <location>
        <begin position="1"/>
        <end position="21"/>
    </location>
</feature>
<evidence type="ECO:0000256" key="1">
    <source>
        <dbReference type="SAM" id="MobiDB-lite"/>
    </source>
</evidence>
<feature type="domain" description="Transcription regulator PadR N-terminal" evidence="2">
    <location>
        <begin position="69"/>
        <end position="140"/>
    </location>
</feature>
<dbReference type="PANTHER" id="PTHR43252">
    <property type="entry name" value="TRANSCRIPTIONAL REGULATOR YQJI"/>
    <property type="match status" value="1"/>
</dbReference>
<dbReference type="SUPFAM" id="SSF46785">
    <property type="entry name" value="Winged helix' DNA-binding domain"/>
    <property type="match status" value="1"/>
</dbReference>
<feature type="region of interest" description="Disordered" evidence="1">
    <location>
        <begin position="37"/>
        <end position="56"/>
    </location>
</feature>
<dbReference type="InterPro" id="IPR036390">
    <property type="entry name" value="WH_DNA-bd_sf"/>
</dbReference>
<protein>
    <submittedName>
        <fullName evidence="3">PadR family transcriptional regulator</fullName>
    </submittedName>
</protein>
<dbReference type="InterPro" id="IPR005149">
    <property type="entry name" value="Tscrpt_reg_PadR_N"/>
</dbReference>
<name>A0ABZ2G6B1_9SPHN</name>
<dbReference type="EMBL" id="CP145607">
    <property type="protein sequence ID" value="WWM71490.1"/>
    <property type="molecule type" value="Genomic_DNA"/>
</dbReference>
<evidence type="ECO:0000259" key="2">
    <source>
        <dbReference type="Pfam" id="PF03551"/>
    </source>
</evidence>
<dbReference type="PANTHER" id="PTHR43252:SF7">
    <property type="entry name" value="TRANSCRIPTIONAL REGULATOR YQJI"/>
    <property type="match status" value="1"/>
</dbReference>
<evidence type="ECO:0000313" key="4">
    <source>
        <dbReference type="Proteomes" id="UP001382935"/>
    </source>
</evidence>
<accession>A0ABZ2G6B1</accession>
<dbReference type="InterPro" id="IPR036388">
    <property type="entry name" value="WH-like_DNA-bd_sf"/>
</dbReference>
<reference evidence="3 4" key="1">
    <citation type="submission" date="2024-02" db="EMBL/GenBank/DDBJ databases">
        <title>Full genome sequence of Sphingomonas kaistensis.</title>
        <authorList>
            <person name="Poletto B.L."/>
            <person name="Silva G."/>
            <person name="Galante D."/>
            <person name="Campos K.R."/>
            <person name="Santos M.B.N."/>
            <person name="Sacchi C.T."/>
        </authorList>
    </citation>
    <scope>NUCLEOTIDE SEQUENCE [LARGE SCALE GENOMIC DNA]</scope>
    <source>
        <strain evidence="3 4">MA4R</strain>
    </source>
</reference>
<gene>
    <name evidence="3" type="ORF">V6R86_12615</name>
</gene>
<evidence type="ECO:0000313" key="3">
    <source>
        <dbReference type="EMBL" id="WWM71490.1"/>
    </source>
</evidence>
<sequence>MRFHFHGRRHGRPDPTSPMQFGGRDWSFPFGNIHFEPGGEGPRGGGWGGHGPRGRKRRMFSSEEFQLIILKLIADEPRHGYAIIKALEEMTHGDYAPSAGILYTNLELLEDMGLIERQANAGANKKSFAITDEGRAHLAERESEVTALFERLEASGEGRRRSSRPELGRAVGNLMNALGNRAAQHGWNEPLLNEVIDILDDAARRIERAK</sequence>
<dbReference type="Proteomes" id="UP001382935">
    <property type="component" value="Chromosome"/>
</dbReference>
<feature type="compositionally biased region" description="Gly residues" evidence="1">
    <location>
        <begin position="38"/>
        <end position="51"/>
    </location>
</feature>
<dbReference type="Pfam" id="PF03551">
    <property type="entry name" value="PadR"/>
    <property type="match status" value="1"/>
</dbReference>
<keyword evidence="4" id="KW-1185">Reference proteome</keyword>
<feature type="compositionally biased region" description="Basic residues" evidence="1">
    <location>
        <begin position="1"/>
        <end position="11"/>
    </location>
</feature>
<organism evidence="3 4">
    <name type="scientific">Sphingomonas kaistensis</name>
    <dbReference type="NCBI Taxonomy" id="298708"/>
    <lineage>
        <taxon>Bacteria</taxon>
        <taxon>Pseudomonadati</taxon>
        <taxon>Pseudomonadota</taxon>
        <taxon>Alphaproteobacteria</taxon>
        <taxon>Sphingomonadales</taxon>
        <taxon>Sphingomonadaceae</taxon>
        <taxon>Sphingomonas</taxon>
    </lineage>
</organism>
<dbReference type="Gene3D" id="1.10.10.10">
    <property type="entry name" value="Winged helix-like DNA-binding domain superfamily/Winged helix DNA-binding domain"/>
    <property type="match status" value="1"/>
</dbReference>
<proteinExistence type="predicted"/>